<evidence type="ECO:0000313" key="3">
    <source>
        <dbReference type="Proteomes" id="UP001151760"/>
    </source>
</evidence>
<protein>
    <submittedName>
        <fullName evidence="2">Uncharacterized protein</fullName>
    </submittedName>
</protein>
<reference evidence="2" key="2">
    <citation type="submission" date="2022-01" db="EMBL/GenBank/DDBJ databases">
        <authorList>
            <person name="Yamashiro T."/>
            <person name="Shiraishi A."/>
            <person name="Satake H."/>
            <person name="Nakayama K."/>
        </authorList>
    </citation>
    <scope>NUCLEOTIDE SEQUENCE</scope>
</reference>
<keyword evidence="3" id="KW-1185">Reference proteome</keyword>
<reference evidence="2" key="1">
    <citation type="journal article" date="2022" name="Int. J. Mol. Sci.">
        <title>Draft Genome of Tanacetum Coccineum: Genomic Comparison of Closely Related Tanacetum-Family Plants.</title>
        <authorList>
            <person name="Yamashiro T."/>
            <person name="Shiraishi A."/>
            <person name="Nakayama K."/>
            <person name="Satake H."/>
        </authorList>
    </citation>
    <scope>NUCLEOTIDE SEQUENCE</scope>
</reference>
<dbReference type="Proteomes" id="UP001151760">
    <property type="component" value="Unassembled WGS sequence"/>
</dbReference>
<feature type="region of interest" description="Disordered" evidence="1">
    <location>
        <begin position="181"/>
        <end position="200"/>
    </location>
</feature>
<accession>A0ABQ5APT1</accession>
<feature type="compositionally biased region" description="Basic and acidic residues" evidence="1">
    <location>
        <begin position="188"/>
        <end position="197"/>
    </location>
</feature>
<name>A0ABQ5APT1_9ASTR</name>
<evidence type="ECO:0000256" key="1">
    <source>
        <dbReference type="SAM" id="MobiDB-lite"/>
    </source>
</evidence>
<proteinExistence type="predicted"/>
<evidence type="ECO:0000313" key="2">
    <source>
        <dbReference type="EMBL" id="GJT02919.1"/>
    </source>
</evidence>
<organism evidence="2 3">
    <name type="scientific">Tanacetum coccineum</name>
    <dbReference type="NCBI Taxonomy" id="301880"/>
    <lineage>
        <taxon>Eukaryota</taxon>
        <taxon>Viridiplantae</taxon>
        <taxon>Streptophyta</taxon>
        <taxon>Embryophyta</taxon>
        <taxon>Tracheophyta</taxon>
        <taxon>Spermatophyta</taxon>
        <taxon>Magnoliopsida</taxon>
        <taxon>eudicotyledons</taxon>
        <taxon>Gunneridae</taxon>
        <taxon>Pentapetalae</taxon>
        <taxon>asterids</taxon>
        <taxon>campanulids</taxon>
        <taxon>Asterales</taxon>
        <taxon>Asteraceae</taxon>
        <taxon>Asteroideae</taxon>
        <taxon>Anthemideae</taxon>
        <taxon>Anthemidinae</taxon>
        <taxon>Tanacetum</taxon>
    </lineage>
</organism>
<sequence>MVVLMLCYFIRTMDPTSSLGRICLGENIYGSSSEKVEGHGDWNVPEYTNTAGSKVKKVTKALSFYKMEMDEVSERYIASCFVNGLEAYDGEINLAFDENLISNEYAVKLCLDYEVKKGNMVVKKELIVALKREIYFVKFIINPKEDDVEPGVIFRRLFMRLVNGIVDFGSGVISVYPEHDPFEDDSEKTERSTDDWGKSSCNKKRAMENLNLFYLDIRTSSSTGRHLTQEEVAKEAMTLIISQKFALLEEVRPVLETMAYHGKYKKVLDEIWKDKVELDGMIVKEGRRRNKKVKQGVERKSTQEQLYFPIRLKGKCKKIIGRIGGITKNHALPNLRSCYEEEDKKGGINTPEILFSTFDGIFHQTFLATRSDVLRTAESDSDDEEEYEIKINKFEAPMYGPKPAAYLNYKDPAKRSLALQAVINPFWKISVWKKVVSFLGSLLVPLQHVDWKPDYKGCYTNKGEAKGQWRTEIRLTDPYGNIYMQAFTTKKTSWKLSKYHKLSDIMSPNWFIE</sequence>
<dbReference type="EMBL" id="BQNB010012385">
    <property type="protein sequence ID" value="GJT02919.1"/>
    <property type="molecule type" value="Genomic_DNA"/>
</dbReference>
<comment type="caution">
    <text evidence="2">The sequence shown here is derived from an EMBL/GenBank/DDBJ whole genome shotgun (WGS) entry which is preliminary data.</text>
</comment>
<gene>
    <name evidence="2" type="ORF">Tco_0824088</name>
</gene>